<name>A0A1E5TAK1_9FLAO</name>
<gene>
    <name evidence="2" type="ORF">A8C32_02770</name>
</gene>
<dbReference type="Pfam" id="PF13585">
    <property type="entry name" value="CHU_C"/>
    <property type="match status" value="1"/>
</dbReference>
<comment type="caution">
    <text evidence="2">The sequence shown here is derived from an EMBL/GenBank/DDBJ whole genome shotgun (WGS) entry which is preliminary data.</text>
</comment>
<dbReference type="InterPro" id="IPR013783">
    <property type="entry name" value="Ig-like_fold"/>
</dbReference>
<feature type="domain" description="HYR-like" evidence="1">
    <location>
        <begin position="1427"/>
        <end position="1494"/>
    </location>
</feature>
<protein>
    <recommendedName>
        <fullName evidence="1">HYR-like domain-containing protein</fullName>
    </recommendedName>
</protein>
<sequence length="1940" mass="208035">MAFVLLLVVSITKSYSQVRIPFAPRASSATPTQTVYHVKGDFTMIGNANLQLVNYSDTADNNRDMEYIDIDGDPNTFNSSSSNLTFSTENGALPDCSKILYAGLYWAGRADTGSDPNLDGDNNPNTFQVTKNGVTKNFDKRKVLLKGPLATTYTEVLATPPNNLAFPTGGVDRNLFAAYTEITDYVKLNGIGNYFVADMPLVEGHQDITGFSGGWGMVVVYENSKMQWRDITVFDGFAYVDGASTDIYTITANGFNASVNGDINLKLGLMAGEGEVAYSGDYFEIEKRNSGDYEPLNHSENSTGNFFNSTILTGGNVRNPSIKNNAGIDIVMFDIDNGNNNADPTDDNSIINNGQTSTTFRYGTAGDSYSIFNVTFAVDAYVPESEGVLTSISVNGNPPGSTINPNDDANYKIEIKNTGTEAITNTILTIPLPASVNPINLGLDITTNTNYTPLINHSAPIFNPTIGTNGAIVWNIGTLPLPANPDTVLADISFKFTVTTNCSILSNPSFDPNVSVNGTVSGIGATSNIPFDFQLIQGYESTGSCIGEPILAPNTIPIDYLDYINEAPTASNPDPININCKDDIPTPNIDVVTDEADNSGITPIVAFVSDTSDNNSCPEIITRIYSVTDDCDNTINVTQTITITPIPLIISDVINETVATGTYTNQTDLDTAFALWLTNFSVTGGCNPTGQFDQTYTAPTLCGGSVNVIYNATDLCENGQDVATFTVQPISPLVISDVQDLTVNSCTYANQDELNTAFDNWINGFSVTGGNNPQATDLSSLTAPLLCNGGTVNITYNVTDLCENGQDTAAFTVNIPNPLVVSNVTNETIPAGTYTDQADLDAAFALWLTNFSVTGGCNPTGQFDQTYTAPLLCGGSVNVIYNATDLCENGQDIATFTVQSTNPLVISDVQDLTVNSCTYANQDELNTAFNNWINGFSVTGGNNPQATDLSSLTAPLLCNGGTVNVTYNVTDLCENGQDTAAFTVNIPNPLVVSNITNETIPAGTYTDQADLDAAFALWLTNFSVTGGCNPTGQFDQTYTAPLLCGGSVNVIYNATDLCENGQDVATFTVQSTNPLVISDVQDLTVNSCTYANQDELNTAFNNWINGFSVTGGNNPQATDLSSLTAPLLCNGGTVNVTYNVTDLCENGQDTASFMVNISKGITYSNTKNKTTDACNFSILDITTAQSDLDNDIAAWVNDQTMTINNSITGGCSPVVGNNFTNQSIDFCTGGSITITWDIVDLCETTNRTATYTFTKPTDPVFNETNLPTDETVECDAITPAQTLTASNTCGNINILYTEDRTDGDCPSRYSLLRTWTATNICGISISHTQTITVIDTTPPVLSLPANATAECSDDLSPIAFGTATATDNCDSNPIITFSDVRTDGMCSGTFRITRTWTATDACGNIATANQIISTSDTTAPTFDQVTLPQNITVECNNVPEVEMLTATDNCGNAIVTVNDVRKDGNCPANYEIERTYTATDDCGLTNTHIQIITVQDTTPPTFVETLPVNRLTVECDALPTAETLTATDTCGSATVTVNDVRTNGDCINNYFITRTWTATDQCNLTTTHTQIITVQDTTPPTFVETLPGDITVECDNIQVAETFTATDNCGNAIVTVNDVITNGDCPSNYTIARTWTATDECNLTTTHTQTITVQDTTAPVPTTTFDITLNASCTDIPETPNLEFTDNCSTNITVVFNETNSFNEDVLEDYEIVRTWTVTDECNNQEVYTQTVQVALDEVFTEIVAEDRCLDEGVLNLNNLLFDDIEGTWEILEGDLSATLSESLFDPSGITITRDFVLNGKDYKFRHTSLEGGCITTTEITMKVIYCVVLPCGQNDIVISKSITPNGDGFNETFDIEGIDLCGFTAEVKIFNRWGALVYESNNYTLGSLKTSGNLGDWDGSSKTSVGNAGKLPNGTYYYIINLRDSGLSPITGPVYLGTK</sequence>
<evidence type="ECO:0000313" key="2">
    <source>
        <dbReference type="EMBL" id="OEK08391.1"/>
    </source>
</evidence>
<organism evidence="2 3">
    <name type="scientific">Flavivirga aquatica</name>
    <dbReference type="NCBI Taxonomy" id="1849968"/>
    <lineage>
        <taxon>Bacteria</taxon>
        <taxon>Pseudomonadati</taxon>
        <taxon>Bacteroidota</taxon>
        <taxon>Flavobacteriia</taxon>
        <taxon>Flavobacteriales</taxon>
        <taxon>Flavobacteriaceae</taxon>
        <taxon>Flavivirga</taxon>
    </lineage>
</organism>
<dbReference type="EMBL" id="MDJD01000034">
    <property type="protein sequence ID" value="OEK08391.1"/>
    <property type="molecule type" value="Genomic_DNA"/>
</dbReference>
<dbReference type="Proteomes" id="UP000095713">
    <property type="component" value="Unassembled WGS sequence"/>
</dbReference>
<accession>A0A1E5TAK1</accession>
<dbReference type="STRING" id="1849968.A8C32_02770"/>
<dbReference type="Gene3D" id="2.60.40.10">
    <property type="entry name" value="Immunoglobulins"/>
    <property type="match status" value="1"/>
</dbReference>
<dbReference type="InterPro" id="IPR057078">
    <property type="entry name" value="HYR-4C"/>
</dbReference>
<evidence type="ECO:0000259" key="1">
    <source>
        <dbReference type="Pfam" id="PF23237"/>
    </source>
</evidence>
<proteinExistence type="predicted"/>
<feature type="domain" description="HYR-like" evidence="1">
    <location>
        <begin position="1586"/>
        <end position="1653"/>
    </location>
</feature>
<keyword evidence="3" id="KW-1185">Reference proteome</keyword>
<reference evidence="2 3" key="1">
    <citation type="submission" date="2016-05" db="EMBL/GenBank/DDBJ databases">
        <title>Draft Genome Sequence of Algibacter sp. Strain SK-16 Isolated from the Surface Water of Aburatsubo Inlet.</title>
        <authorList>
            <person name="Wong S.-K."/>
            <person name="Yoshizawa S."/>
            <person name="Nakajima Y."/>
            <person name="Ogura Y."/>
            <person name="Tetsuya H."/>
            <person name="Hamasaki K."/>
        </authorList>
    </citation>
    <scope>NUCLEOTIDE SEQUENCE [LARGE SCALE GENOMIC DNA]</scope>
    <source>
        <strain evidence="2 3">SK-16</strain>
    </source>
</reference>
<dbReference type="Pfam" id="PF23237">
    <property type="entry name" value="HYR_4C"/>
    <property type="match status" value="2"/>
</dbReference>
<evidence type="ECO:0000313" key="3">
    <source>
        <dbReference type="Proteomes" id="UP000095713"/>
    </source>
</evidence>